<dbReference type="EMBL" id="JAQQWE010000001">
    <property type="protein sequence ID" value="KAK7967061.1"/>
    <property type="molecule type" value="Genomic_DNA"/>
</dbReference>
<organism evidence="2 3">
    <name type="scientific">Apiospora aurea</name>
    <dbReference type="NCBI Taxonomy" id="335848"/>
    <lineage>
        <taxon>Eukaryota</taxon>
        <taxon>Fungi</taxon>
        <taxon>Dikarya</taxon>
        <taxon>Ascomycota</taxon>
        <taxon>Pezizomycotina</taxon>
        <taxon>Sordariomycetes</taxon>
        <taxon>Xylariomycetidae</taxon>
        <taxon>Amphisphaeriales</taxon>
        <taxon>Apiosporaceae</taxon>
        <taxon>Apiospora</taxon>
    </lineage>
</organism>
<keyword evidence="3" id="KW-1185">Reference proteome</keyword>
<feature type="region of interest" description="Disordered" evidence="1">
    <location>
        <begin position="1"/>
        <end position="29"/>
    </location>
</feature>
<evidence type="ECO:0000313" key="3">
    <source>
        <dbReference type="Proteomes" id="UP001391051"/>
    </source>
</evidence>
<gene>
    <name evidence="2" type="ORF">PG986_001338</name>
</gene>
<dbReference type="Proteomes" id="UP001391051">
    <property type="component" value="Unassembled WGS sequence"/>
</dbReference>
<reference evidence="2 3" key="1">
    <citation type="submission" date="2023-01" db="EMBL/GenBank/DDBJ databases">
        <title>Analysis of 21 Apiospora genomes using comparative genomics revels a genus with tremendous synthesis potential of carbohydrate active enzymes and secondary metabolites.</title>
        <authorList>
            <person name="Sorensen T."/>
        </authorList>
    </citation>
    <scope>NUCLEOTIDE SEQUENCE [LARGE SCALE GENOMIC DNA]</scope>
    <source>
        <strain evidence="2 3">CBS 24483</strain>
    </source>
</reference>
<sequence>MAQSGLLPFEHDYEESQPDESPVTSVSDLSVSRFSTDFDKDDFRHEAITLAGCEGSVEDSVESDTPTPHNETPADSYMSSGPARSATSLGPSKGQAKRSAEE</sequence>
<dbReference type="GeneID" id="92070622"/>
<name>A0ABR1QWI9_9PEZI</name>
<feature type="region of interest" description="Disordered" evidence="1">
    <location>
        <begin position="51"/>
        <end position="102"/>
    </location>
</feature>
<proteinExistence type="predicted"/>
<protein>
    <submittedName>
        <fullName evidence="2">Uncharacterized protein</fullName>
    </submittedName>
</protein>
<accession>A0ABR1QWI9</accession>
<comment type="caution">
    <text evidence="2">The sequence shown here is derived from an EMBL/GenBank/DDBJ whole genome shotgun (WGS) entry which is preliminary data.</text>
</comment>
<evidence type="ECO:0000256" key="1">
    <source>
        <dbReference type="SAM" id="MobiDB-lite"/>
    </source>
</evidence>
<evidence type="ECO:0000313" key="2">
    <source>
        <dbReference type="EMBL" id="KAK7967061.1"/>
    </source>
</evidence>
<dbReference type="RefSeq" id="XP_066706453.1">
    <property type="nucleotide sequence ID" value="XM_066837560.1"/>
</dbReference>